<feature type="transmembrane region" description="Helical" evidence="2">
    <location>
        <begin position="159"/>
        <end position="180"/>
    </location>
</feature>
<sequence>MPVVRCPVCRAESQVDAADLGYQVACPGCGESFVARTGDAGPPPERSRRRHDDEDRRPDDEDRSPRRRYNEDDYDDYDDGPRRRFRDPEDDVERARAAVHPVAIISIVVCSLVIFIGIVEFAWTLVNPQAVNNNPFNFGKAPGQAQGQAQGQAHFVGFLTGRACVVFLQLVVLAGSIAMLRLKSRPLAITAMVMQVLPCAGVCCIVTLPVGIWGLVVLFRPDVVEAFNAEIDRPRRRRRTRDGDDDDRYR</sequence>
<accession>A0A225DUH4</accession>
<dbReference type="Proteomes" id="UP000214646">
    <property type="component" value="Unassembled WGS sequence"/>
</dbReference>
<comment type="caution">
    <text evidence="3">The sequence shown here is derived from an EMBL/GenBank/DDBJ whole genome shotgun (WGS) entry which is preliminary data.</text>
</comment>
<evidence type="ECO:0000256" key="1">
    <source>
        <dbReference type="SAM" id="MobiDB-lite"/>
    </source>
</evidence>
<feature type="transmembrane region" description="Helical" evidence="2">
    <location>
        <begin position="192"/>
        <end position="219"/>
    </location>
</feature>
<feature type="region of interest" description="Disordered" evidence="1">
    <location>
        <begin position="33"/>
        <end position="89"/>
    </location>
</feature>
<feature type="transmembrane region" description="Helical" evidence="2">
    <location>
        <begin position="102"/>
        <end position="126"/>
    </location>
</feature>
<keyword evidence="2" id="KW-0812">Transmembrane</keyword>
<reference evidence="4" key="1">
    <citation type="submission" date="2017-06" db="EMBL/GenBank/DDBJ databases">
        <title>Genome analysis of Fimbriiglobus ruber SP5, the first member of the order Planctomycetales with confirmed chitinolytic capability.</title>
        <authorList>
            <person name="Ravin N.V."/>
            <person name="Rakitin A.L."/>
            <person name="Ivanova A.A."/>
            <person name="Beletsky A.V."/>
            <person name="Kulichevskaya I.S."/>
            <person name="Mardanov A.V."/>
            <person name="Dedysh S.N."/>
        </authorList>
    </citation>
    <scope>NUCLEOTIDE SEQUENCE [LARGE SCALE GENOMIC DNA]</scope>
    <source>
        <strain evidence="4">SP5</strain>
    </source>
</reference>
<protein>
    <submittedName>
        <fullName evidence="3">Cytoplasmic axial filament protein CafA and Ribonuclease G</fullName>
    </submittedName>
</protein>
<proteinExistence type="predicted"/>
<dbReference type="RefSeq" id="WP_143392900.1">
    <property type="nucleotide sequence ID" value="NZ_NIDE01000002.1"/>
</dbReference>
<dbReference type="AlphaFoldDB" id="A0A225DUH4"/>
<name>A0A225DUH4_9BACT</name>
<keyword evidence="4" id="KW-1185">Reference proteome</keyword>
<keyword evidence="2" id="KW-0472">Membrane</keyword>
<keyword evidence="2" id="KW-1133">Transmembrane helix</keyword>
<gene>
    <name evidence="3" type="ORF">FRUB_01383</name>
</gene>
<organism evidence="3 4">
    <name type="scientific">Fimbriiglobus ruber</name>
    <dbReference type="NCBI Taxonomy" id="1908690"/>
    <lineage>
        <taxon>Bacteria</taxon>
        <taxon>Pseudomonadati</taxon>
        <taxon>Planctomycetota</taxon>
        <taxon>Planctomycetia</taxon>
        <taxon>Gemmatales</taxon>
        <taxon>Gemmataceae</taxon>
        <taxon>Fimbriiglobus</taxon>
    </lineage>
</organism>
<feature type="compositionally biased region" description="Basic and acidic residues" evidence="1">
    <location>
        <begin position="50"/>
        <end position="71"/>
    </location>
</feature>
<evidence type="ECO:0000256" key="2">
    <source>
        <dbReference type="SAM" id="Phobius"/>
    </source>
</evidence>
<dbReference type="EMBL" id="NIDE01000002">
    <property type="protein sequence ID" value="OWK45052.1"/>
    <property type="molecule type" value="Genomic_DNA"/>
</dbReference>
<dbReference type="OrthoDB" id="271578at2"/>
<evidence type="ECO:0000313" key="3">
    <source>
        <dbReference type="EMBL" id="OWK45052.1"/>
    </source>
</evidence>
<evidence type="ECO:0000313" key="4">
    <source>
        <dbReference type="Proteomes" id="UP000214646"/>
    </source>
</evidence>